<sequence length="106" mass="11271">MKTKLMTLTAALLMSFCVFAIGLQDAKSQGLVGEQQNGYLGVVKSSAEVTALVKDVNAKRRAHYEKIARQNGISVDDVAKLAGAKAIAAADKGHIVQDASGKWVRK</sequence>
<keyword evidence="1" id="KW-0732">Signal</keyword>
<dbReference type="EMBL" id="UGYO01000002">
    <property type="protein sequence ID" value="SUJ10306.1"/>
    <property type="molecule type" value="Genomic_DNA"/>
</dbReference>
<protein>
    <submittedName>
        <fullName evidence="2">Uncharacterized protein conserved in bacteria</fullName>
    </submittedName>
</protein>
<dbReference type="Proteomes" id="UP000254069">
    <property type="component" value="Unassembled WGS sequence"/>
</dbReference>
<accession>A0A380C010</accession>
<feature type="signal peptide" evidence="1">
    <location>
        <begin position="1"/>
        <end position="20"/>
    </location>
</feature>
<organism evidence="2 3">
    <name type="scientific">Shewanella algae</name>
    <dbReference type="NCBI Taxonomy" id="38313"/>
    <lineage>
        <taxon>Bacteria</taxon>
        <taxon>Pseudomonadati</taxon>
        <taxon>Pseudomonadota</taxon>
        <taxon>Gammaproteobacteria</taxon>
        <taxon>Alteromonadales</taxon>
        <taxon>Shewanellaceae</taxon>
        <taxon>Shewanella</taxon>
    </lineage>
</organism>
<dbReference type="RefSeq" id="WP_039033385.1">
    <property type="nucleotide sequence ID" value="NZ_CP032664.1"/>
</dbReference>
<evidence type="ECO:0000313" key="3">
    <source>
        <dbReference type="Proteomes" id="UP000254069"/>
    </source>
</evidence>
<dbReference type="InterPro" id="IPR008309">
    <property type="entry name" value="YdbL"/>
</dbReference>
<feature type="chain" id="PRO_5016673144" evidence="1">
    <location>
        <begin position="21"/>
        <end position="106"/>
    </location>
</feature>
<dbReference type="Pfam" id="PF07027">
    <property type="entry name" value="DUF1318"/>
    <property type="match status" value="1"/>
</dbReference>
<evidence type="ECO:0000313" key="2">
    <source>
        <dbReference type="EMBL" id="SUJ10306.1"/>
    </source>
</evidence>
<dbReference type="GeneID" id="88624849"/>
<reference evidence="2 3" key="1">
    <citation type="submission" date="2018-06" db="EMBL/GenBank/DDBJ databases">
        <authorList>
            <consortium name="Pathogen Informatics"/>
            <person name="Doyle S."/>
        </authorList>
    </citation>
    <scope>NUCLEOTIDE SEQUENCE [LARGE SCALE GENOMIC DNA]</scope>
    <source>
        <strain evidence="2 3">NCTC10738</strain>
    </source>
</reference>
<gene>
    <name evidence="2" type="ORF">NCTC10738_04274</name>
</gene>
<keyword evidence="3" id="KW-1185">Reference proteome</keyword>
<name>A0A380C010_9GAMM</name>
<dbReference type="AlphaFoldDB" id="A0A380C010"/>
<evidence type="ECO:0000256" key="1">
    <source>
        <dbReference type="SAM" id="SignalP"/>
    </source>
</evidence>
<proteinExistence type="predicted"/>
<dbReference type="PIRSF" id="PIRSF025560">
    <property type="entry name" value="UCP025560"/>
    <property type="match status" value="1"/>
</dbReference>